<dbReference type="OrthoDB" id="7860885at2"/>
<sequence>MNPRVLIPMICLAATAGLSACAKPQDGRVSRDEVVFEPVYQGVDTRLLEGDLVNFHVSMTGARDDQDVHEYAECAAAQYALIRGFGFARHVRTTVDFQGGVWRGDAVYTISPALPRGLRTIDAEVIVSSCEDNGIPTV</sequence>
<dbReference type="PROSITE" id="PS51257">
    <property type="entry name" value="PROKAR_LIPOPROTEIN"/>
    <property type="match status" value="1"/>
</dbReference>
<evidence type="ECO:0000313" key="2">
    <source>
        <dbReference type="Proteomes" id="UP000199144"/>
    </source>
</evidence>
<proteinExistence type="predicted"/>
<dbReference type="AlphaFoldDB" id="A0A1I4LLN8"/>
<reference evidence="1 2" key="1">
    <citation type="submission" date="2016-10" db="EMBL/GenBank/DDBJ databases">
        <authorList>
            <person name="de Groot N.N."/>
        </authorList>
    </citation>
    <scope>NUCLEOTIDE SEQUENCE [LARGE SCALE GENOMIC DNA]</scope>
    <source>
        <strain evidence="1 2">DSM 15283</strain>
    </source>
</reference>
<dbReference type="EMBL" id="FOTQ01000002">
    <property type="protein sequence ID" value="SFL92008.1"/>
    <property type="molecule type" value="Genomic_DNA"/>
</dbReference>
<accession>A0A1I4LLN8</accession>
<name>A0A1I4LLN8_9RHOB</name>
<dbReference type="STRING" id="254406.SAMN04488042_102146"/>
<evidence type="ECO:0000313" key="1">
    <source>
        <dbReference type="EMBL" id="SFL92008.1"/>
    </source>
</evidence>
<protein>
    <recommendedName>
        <fullName evidence="3">Lipoprotein</fullName>
    </recommendedName>
</protein>
<organism evidence="1 2">
    <name type="scientific">Shimia aestuarii</name>
    <dbReference type="NCBI Taxonomy" id="254406"/>
    <lineage>
        <taxon>Bacteria</taxon>
        <taxon>Pseudomonadati</taxon>
        <taxon>Pseudomonadota</taxon>
        <taxon>Alphaproteobacteria</taxon>
        <taxon>Rhodobacterales</taxon>
        <taxon>Roseobacteraceae</taxon>
    </lineage>
</organism>
<dbReference type="RefSeq" id="WP_093092936.1">
    <property type="nucleotide sequence ID" value="NZ_FOTQ01000002.1"/>
</dbReference>
<evidence type="ECO:0008006" key="3">
    <source>
        <dbReference type="Google" id="ProtNLM"/>
    </source>
</evidence>
<keyword evidence="2" id="KW-1185">Reference proteome</keyword>
<dbReference type="Proteomes" id="UP000199144">
    <property type="component" value="Unassembled WGS sequence"/>
</dbReference>
<gene>
    <name evidence="1" type="ORF">SAMN04488042_102146</name>
</gene>